<reference evidence="3" key="1">
    <citation type="submission" date="2021-01" db="EMBL/GenBank/DDBJ databases">
        <authorList>
            <person name="Corre E."/>
            <person name="Pelletier E."/>
            <person name="Niang G."/>
            <person name="Scheremetjew M."/>
            <person name="Finn R."/>
            <person name="Kale V."/>
            <person name="Holt S."/>
            <person name="Cochrane G."/>
            <person name="Meng A."/>
            <person name="Brown T."/>
            <person name="Cohen L."/>
        </authorList>
    </citation>
    <scope>NUCLEOTIDE SEQUENCE</scope>
    <source>
        <strain evidence="3">NIES-2562</strain>
    </source>
</reference>
<evidence type="ECO:0000313" key="2">
    <source>
        <dbReference type="EMBL" id="CAE0238367.1"/>
    </source>
</evidence>
<sequence>MTHTMGVGQFRLSFGFAPVLHIRIWSDYTGSWIEEATLVGEHEKTIRSVTFSPNGKLLAAASFDEKCTIWALADGVWDCMARIEPNSTEVKSVSFDSSGQYLAICTRNHQVMIWDAMSDDYFDTCTANLDGHTQDVKRVLFHPNREMLVSASYDDTIRIWRDEGDDYECAQTLRSHTSTVWDVAFNDEGDRIVSCSDDKSVIVWEPIDKVELDGWQVACTAQGVSDFPLYSVDWQKGKIIVSGGDDCIRIFEVQTRPAEDGGGIRLEKVDEKDSAHAGDVNCVRFSPVDTGVFCSVGDDKVVRLWSV</sequence>
<dbReference type="EMBL" id="HBIB01000752">
    <property type="protein sequence ID" value="CAE0238367.1"/>
    <property type="molecule type" value="Transcribed_RNA"/>
</dbReference>
<dbReference type="SUPFAM" id="SSF50978">
    <property type="entry name" value="WD40 repeat-like"/>
    <property type="match status" value="1"/>
</dbReference>
<dbReference type="GO" id="GO:0097361">
    <property type="term" value="C:cytosolic [4Fe-4S] assembly targeting complex"/>
    <property type="evidence" value="ECO:0007669"/>
    <property type="project" value="TreeGrafter"/>
</dbReference>
<dbReference type="PROSITE" id="PS50082">
    <property type="entry name" value="WD_REPEATS_2"/>
    <property type="match status" value="5"/>
</dbReference>
<dbReference type="PANTHER" id="PTHR19920:SF0">
    <property type="entry name" value="CYTOSOLIC IRON-SULFUR PROTEIN ASSEMBLY PROTEIN CIAO1-RELATED"/>
    <property type="match status" value="1"/>
</dbReference>
<organism evidence="3">
    <name type="scientific">Palpitomonas bilix</name>
    <dbReference type="NCBI Taxonomy" id="652834"/>
    <lineage>
        <taxon>Eukaryota</taxon>
        <taxon>Eukaryota incertae sedis</taxon>
    </lineage>
</organism>
<gene>
    <name evidence="2" type="ORF">PBIL07802_LOCUS509</name>
    <name evidence="3" type="ORF">PBIL07802_LOCUS510</name>
</gene>
<evidence type="ECO:0000256" key="1">
    <source>
        <dbReference type="PROSITE-ProRule" id="PRU00221"/>
    </source>
</evidence>
<dbReference type="GO" id="GO:0016226">
    <property type="term" value="P:iron-sulfur cluster assembly"/>
    <property type="evidence" value="ECO:0007669"/>
    <property type="project" value="TreeGrafter"/>
</dbReference>
<dbReference type="InterPro" id="IPR015943">
    <property type="entry name" value="WD40/YVTN_repeat-like_dom_sf"/>
</dbReference>
<dbReference type="PANTHER" id="PTHR19920">
    <property type="entry name" value="WD40 PROTEIN CIAO1"/>
    <property type="match status" value="1"/>
</dbReference>
<feature type="repeat" description="WD" evidence="1">
    <location>
        <begin position="129"/>
        <end position="160"/>
    </location>
</feature>
<name>A0A7S3CWJ2_9EUKA</name>
<dbReference type="Gene3D" id="2.130.10.10">
    <property type="entry name" value="YVTN repeat-like/Quinoprotein amine dehydrogenase"/>
    <property type="match status" value="1"/>
</dbReference>
<dbReference type="PROSITE" id="PS50294">
    <property type="entry name" value="WD_REPEATS_REGION"/>
    <property type="match status" value="4"/>
</dbReference>
<dbReference type="EMBL" id="HBIB01000753">
    <property type="protein sequence ID" value="CAE0238368.1"/>
    <property type="molecule type" value="Transcribed_RNA"/>
</dbReference>
<dbReference type="InterPro" id="IPR001680">
    <property type="entry name" value="WD40_rpt"/>
</dbReference>
<dbReference type="Pfam" id="PF00400">
    <property type="entry name" value="WD40"/>
    <property type="match status" value="5"/>
</dbReference>
<feature type="repeat" description="WD" evidence="1">
    <location>
        <begin position="273"/>
        <end position="307"/>
    </location>
</feature>
<dbReference type="InterPro" id="IPR036322">
    <property type="entry name" value="WD40_repeat_dom_sf"/>
</dbReference>
<accession>A0A7S3CWJ2</accession>
<feature type="repeat" description="WD" evidence="1">
    <location>
        <begin position="39"/>
        <end position="70"/>
    </location>
</feature>
<dbReference type="CDD" id="cd00200">
    <property type="entry name" value="WD40"/>
    <property type="match status" value="1"/>
</dbReference>
<proteinExistence type="predicted"/>
<protein>
    <recommendedName>
        <fullName evidence="4">Cytosolic iron-sulfur protein assembly protein CIAO1 homolog</fullName>
    </recommendedName>
</protein>
<evidence type="ECO:0000313" key="3">
    <source>
        <dbReference type="EMBL" id="CAE0238368.1"/>
    </source>
</evidence>
<feature type="repeat" description="WD" evidence="1">
    <location>
        <begin position="83"/>
        <end position="124"/>
    </location>
</feature>
<dbReference type="AlphaFoldDB" id="A0A7S3CWJ2"/>
<keyword evidence="1" id="KW-0853">WD repeat</keyword>
<feature type="repeat" description="WD" evidence="1">
    <location>
        <begin position="173"/>
        <end position="205"/>
    </location>
</feature>
<dbReference type="SMART" id="SM00320">
    <property type="entry name" value="WD40"/>
    <property type="match status" value="6"/>
</dbReference>
<evidence type="ECO:0008006" key="4">
    <source>
        <dbReference type="Google" id="ProtNLM"/>
    </source>
</evidence>